<keyword evidence="3" id="KW-1185">Reference proteome</keyword>
<protein>
    <recommendedName>
        <fullName evidence="1">SF4 helicase domain-containing protein</fullName>
    </recommendedName>
</protein>
<dbReference type="Proteomes" id="UP000436088">
    <property type="component" value="Unassembled WGS sequence"/>
</dbReference>
<dbReference type="Gene3D" id="3.40.50.300">
    <property type="entry name" value="P-loop containing nucleotide triphosphate hydrolases"/>
    <property type="match status" value="1"/>
</dbReference>
<accession>A0A6A2Z9K3</accession>
<dbReference type="PANTHER" id="PTHR12873:SF0">
    <property type="entry name" value="TWINKLE MTDNA HELICASE"/>
    <property type="match status" value="1"/>
</dbReference>
<dbReference type="EMBL" id="VEPZ02001182">
    <property type="protein sequence ID" value="KAE8688671.1"/>
    <property type="molecule type" value="Genomic_DNA"/>
</dbReference>
<dbReference type="InterPro" id="IPR027032">
    <property type="entry name" value="Twinkle-like"/>
</dbReference>
<dbReference type="PROSITE" id="PS51199">
    <property type="entry name" value="SF4_HELICASE"/>
    <property type="match status" value="1"/>
</dbReference>
<dbReference type="CDD" id="cd06222">
    <property type="entry name" value="RNase_H_like"/>
    <property type="match status" value="1"/>
</dbReference>
<dbReference type="GO" id="GO:0043139">
    <property type="term" value="F:5'-3' DNA helicase activity"/>
    <property type="evidence" value="ECO:0007669"/>
    <property type="project" value="InterPro"/>
</dbReference>
<evidence type="ECO:0000259" key="1">
    <source>
        <dbReference type="PROSITE" id="PS51199"/>
    </source>
</evidence>
<reference evidence="2" key="1">
    <citation type="submission" date="2019-09" db="EMBL/GenBank/DDBJ databases">
        <title>Draft genome information of white flower Hibiscus syriacus.</title>
        <authorList>
            <person name="Kim Y.-M."/>
        </authorList>
    </citation>
    <scope>NUCLEOTIDE SEQUENCE [LARGE SCALE GENOMIC DNA]</scope>
    <source>
        <strain evidence="2">YM2019G1</strain>
    </source>
</reference>
<feature type="domain" description="SF4 helicase" evidence="1">
    <location>
        <begin position="279"/>
        <end position="511"/>
    </location>
</feature>
<sequence>MSLAYPFDSSPRALKVREDQVQESPFADARTPSLGFKTSSFLSRIPQASSINVGFVIRHLLDALSNVGRRYPGYNNIRLQPLEPIAAREMGLEVGTEWELLGWRRVANNCVKETSLRSVSEIIFKLEWGMNLEVLVPPVGNGISKLSSTKDGDFHLASYSSKGGAWVLRIIFSSFGKYPLHFLRTSLPSCQLGMFLLLNHASGLSSPEFRLASWFSAKYLEFMIPLDPLIGDPSLADSSSFSESIGPGSPILAELKVVRAGLHLLSSTDWSDKGRLILESDRRNVVEWIKDPSVCPSSYESIVKEIISVVKREKILIRAVKRSANWEADYYGSNADRMSVQELEEGKKWLNDTFYLIRCENDSLPNIEWVLDLARAAVLRHGIQGLVIDPYNELDHQLQTSETETEYVSQLLTKIKRFAQHHSSHVWFVAHPRQLHQWTGAPPNLYDISGSAHFINKCDNGIVIHRNRDPEAGPVDLVQVCVRKVRNKVVGNIGDAFLSYDSMTIDYAWRAFFPDVAGTVKMMLPKSPRLIIDNSGICHARLSATVD</sequence>
<evidence type="ECO:0000313" key="3">
    <source>
        <dbReference type="Proteomes" id="UP000436088"/>
    </source>
</evidence>
<dbReference type="InterPro" id="IPR027417">
    <property type="entry name" value="P-loop_NTPase"/>
</dbReference>
<name>A0A6A2Z9K3_HIBSY</name>
<dbReference type="InterPro" id="IPR007694">
    <property type="entry name" value="DNA_helicase_DnaB-like_C"/>
</dbReference>
<dbReference type="PANTHER" id="PTHR12873">
    <property type="entry name" value="T7-LIKE MITOCHONDRIAL DNA HELICASE"/>
    <property type="match status" value="1"/>
</dbReference>
<dbReference type="InterPro" id="IPR044730">
    <property type="entry name" value="RNase_H-like_dom_plant"/>
</dbReference>
<comment type="caution">
    <text evidence="2">The sequence shown here is derived from an EMBL/GenBank/DDBJ whole genome shotgun (WGS) entry which is preliminary data.</text>
</comment>
<dbReference type="AlphaFoldDB" id="A0A6A2Z9K3"/>
<dbReference type="GO" id="GO:0003697">
    <property type="term" value="F:single-stranded DNA binding"/>
    <property type="evidence" value="ECO:0007669"/>
    <property type="project" value="InterPro"/>
</dbReference>
<gene>
    <name evidence="2" type="ORF">F3Y22_tig00110957pilonHSYRG00017</name>
</gene>
<dbReference type="GO" id="GO:0006260">
    <property type="term" value="P:DNA replication"/>
    <property type="evidence" value="ECO:0007669"/>
    <property type="project" value="InterPro"/>
</dbReference>
<dbReference type="SUPFAM" id="SSF52540">
    <property type="entry name" value="P-loop containing nucleoside triphosphate hydrolases"/>
    <property type="match status" value="1"/>
</dbReference>
<proteinExistence type="predicted"/>
<evidence type="ECO:0000313" key="2">
    <source>
        <dbReference type="EMBL" id="KAE8688671.1"/>
    </source>
</evidence>
<organism evidence="2 3">
    <name type="scientific">Hibiscus syriacus</name>
    <name type="common">Rose of Sharon</name>
    <dbReference type="NCBI Taxonomy" id="106335"/>
    <lineage>
        <taxon>Eukaryota</taxon>
        <taxon>Viridiplantae</taxon>
        <taxon>Streptophyta</taxon>
        <taxon>Embryophyta</taxon>
        <taxon>Tracheophyta</taxon>
        <taxon>Spermatophyta</taxon>
        <taxon>Magnoliopsida</taxon>
        <taxon>eudicotyledons</taxon>
        <taxon>Gunneridae</taxon>
        <taxon>Pentapetalae</taxon>
        <taxon>rosids</taxon>
        <taxon>malvids</taxon>
        <taxon>Malvales</taxon>
        <taxon>Malvaceae</taxon>
        <taxon>Malvoideae</taxon>
        <taxon>Hibiscus</taxon>
    </lineage>
</organism>
<dbReference type="GO" id="GO:0005524">
    <property type="term" value="F:ATP binding"/>
    <property type="evidence" value="ECO:0007669"/>
    <property type="project" value="InterPro"/>
</dbReference>